<dbReference type="OrthoDB" id="9805588at2"/>
<dbReference type="InterPro" id="IPR033469">
    <property type="entry name" value="CYTH-like_dom_sf"/>
</dbReference>
<accession>A0A561PTI6</accession>
<dbReference type="SMART" id="SM01118">
    <property type="entry name" value="CYTH"/>
    <property type="match status" value="1"/>
</dbReference>
<dbReference type="Proteomes" id="UP000320811">
    <property type="component" value="Unassembled WGS sequence"/>
</dbReference>
<sequence length="155" mass="17971">MGQEIERKFLVNATQWQQAEKPVGEHYRQGYLLLDPHKTIRVRLTPTKGFLTIKGKTTGATRAEFEYEIPMDEASALLDQFAIAELSKIRYTLTYKDKVWEIDEFLGDNAGLIVAEIELKSEDESFERPVWVSEEVTADARYYNANLTTMPYNKW</sequence>
<dbReference type="InterPro" id="IPR023577">
    <property type="entry name" value="CYTH_domain"/>
</dbReference>
<evidence type="ECO:0000256" key="1">
    <source>
        <dbReference type="PIRSR" id="PIRSR016487-1"/>
    </source>
</evidence>
<dbReference type="PROSITE" id="PS51707">
    <property type="entry name" value="CYTH"/>
    <property type="match status" value="1"/>
</dbReference>
<comment type="caution">
    <text evidence="3">The sequence shown here is derived from an EMBL/GenBank/DDBJ whole genome shotgun (WGS) entry which is preliminary data.</text>
</comment>
<dbReference type="PANTHER" id="PTHR40114:SF1">
    <property type="entry name" value="SLR0698 PROTEIN"/>
    <property type="match status" value="1"/>
</dbReference>
<dbReference type="Pfam" id="PF01928">
    <property type="entry name" value="CYTH"/>
    <property type="match status" value="1"/>
</dbReference>
<proteinExistence type="predicted"/>
<protein>
    <submittedName>
        <fullName evidence="3">CYTH domain-containing protein</fullName>
    </submittedName>
</protein>
<feature type="active site" description="Proton acceptor" evidence="1">
    <location>
        <position position="31"/>
    </location>
</feature>
<dbReference type="PIRSF" id="PIRSF016487">
    <property type="entry name" value="CYTH_UCP016487"/>
    <property type="match status" value="1"/>
</dbReference>
<gene>
    <name evidence="3" type="ORF">FHW36_103192</name>
</gene>
<organism evidence="3 4">
    <name type="scientific">Chitinophaga polysaccharea</name>
    <dbReference type="NCBI Taxonomy" id="1293035"/>
    <lineage>
        <taxon>Bacteria</taxon>
        <taxon>Pseudomonadati</taxon>
        <taxon>Bacteroidota</taxon>
        <taxon>Chitinophagia</taxon>
        <taxon>Chitinophagales</taxon>
        <taxon>Chitinophagaceae</taxon>
        <taxon>Chitinophaga</taxon>
    </lineage>
</organism>
<evidence type="ECO:0000313" key="4">
    <source>
        <dbReference type="Proteomes" id="UP000320811"/>
    </source>
</evidence>
<dbReference type="AlphaFoldDB" id="A0A561PTI6"/>
<feature type="domain" description="CYTH" evidence="2">
    <location>
        <begin position="2"/>
        <end position="149"/>
    </location>
</feature>
<keyword evidence="4" id="KW-1185">Reference proteome</keyword>
<dbReference type="EMBL" id="VIWO01000003">
    <property type="protein sequence ID" value="TWF41388.1"/>
    <property type="molecule type" value="Genomic_DNA"/>
</dbReference>
<dbReference type="RefSeq" id="WP_145668936.1">
    <property type="nucleotide sequence ID" value="NZ_VIWO01000003.1"/>
</dbReference>
<dbReference type="Gene3D" id="2.40.320.10">
    <property type="entry name" value="Hypothetical Protein Pfu-838710-001"/>
    <property type="match status" value="1"/>
</dbReference>
<reference evidence="3 4" key="1">
    <citation type="submission" date="2019-06" db="EMBL/GenBank/DDBJ databases">
        <title>Sorghum-associated microbial communities from plants grown in Nebraska, USA.</title>
        <authorList>
            <person name="Schachtman D."/>
        </authorList>
    </citation>
    <scope>NUCLEOTIDE SEQUENCE [LARGE SCALE GENOMIC DNA]</scope>
    <source>
        <strain evidence="3 4">1209</strain>
    </source>
</reference>
<evidence type="ECO:0000259" key="2">
    <source>
        <dbReference type="PROSITE" id="PS51707"/>
    </source>
</evidence>
<dbReference type="InterPro" id="IPR012042">
    <property type="entry name" value="NeuTTM/CthTTM-like"/>
</dbReference>
<name>A0A561PTI6_9BACT</name>
<dbReference type="SUPFAM" id="SSF55154">
    <property type="entry name" value="CYTH-like phosphatases"/>
    <property type="match status" value="1"/>
</dbReference>
<dbReference type="PANTHER" id="PTHR40114">
    <property type="entry name" value="SLR0698 PROTEIN"/>
    <property type="match status" value="1"/>
</dbReference>
<dbReference type="CDD" id="cd07891">
    <property type="entry name" value="CYTH-like_CthTTM-like_1"/>
    <property type="match status" value="1"/>
</dbReference>
<evidence type="ECO:0000313" key="3">
    <source>
        <dbReference type="EMBL" id="TWF41388.1"/>
    </source>
</evidence>